<reference evidence="5 6" key="1">
    <citation type="submission" date="2021-12" db="EMBL/GenBank/DDBJ databases">
        <title>Genome sequencing of bacteria with rrn-lacking chromosome and rrn-plasmid.</title>
        <authorList>
            <person name="Anda M."/>
            <person name="Iwasaki W."/>
        </authorList>
    </citation>
    <scope>NUCLEOTIDE SEQUENCE [LARGE SCALE GENOMIC DNA]</scope>
    <source>
        <strain evidence="5 6">NBRC 15940</strain>
    </source>
</reference>
<keyword evidence="6" id="KW-1185">Reference proteome</keyword>
<evidence type="ECO:0000256" key="1">
    <source>
        <dbReference type="ARBA" id="ARBA00008668"/>
    </source>
</evidence>
<evidence type="ECO:0000313" key="5">
    <source>
        <dbReference type="EMBL" id="GJM64239.1"/>
    </source>
</evidence>
<evidence type="ECO:0000256" key="3">
    <source>
        <dbReference type="SAM" id="Phobius"/>
    </source>
</evidence>
<feature type="transmembrane region" description="Helical" evidence="3">
    <location>
        <begin position="23"/>
        <end position="44"/>
    </location>
</feature>
<keyword evidence="3" id="KW-0812">Transmembrane</keyword>
<name>A0AAN5AMB1_9BACT</name>
<evidence type="ECO:0000259" key="4">
    <source>
        <dbReference type="Pfam" id="PF13472"/>
    </source>
</evidence>
<accession>A0AAN5AMB1</accession>
<sequence>MDNINGKIKQYRTMHFHLNNARISQLSIVIILSLVLVVGVGFVMKKNVKKIYILGDSTVANYALEEDYQKKRFPQMGWGQVFQDFMQSDSLRNVPFLSHQETVIVDDRAKGGRSTRTFFQEGRWRKVYDQLNKGDVVLMQFGHNDQSVQKVLRYVNVEGYKEFLRLYISQTLQKGAFPILITPVNRNYPWIDGKLVSCHGEYPNAVKSVAKEFGIPCIDLTNLSLAHFTDKGQEYVSSKYFMNLAADKFEAYPKGIEDNTHFQVEGAYAVAQLVFNEFKQIRMDTNKGILLY</sequence>
<dbReference type="InterPro" id="IPR013830">
    <property type="entry name" value="SGNH_hydro"/>
</dbReference>
<feature type="domain" description="SGNH hydrolase-type esterase" evidence="4">
    <location>
        <begin position="54"/>
        <end position="232"/>
    </location>
</feature>
<proteinExistence type="inferred from homology"/>
<dbReference type="AlphaFoldDB" id="A0AAN5AMB1"/>
<dbReference type="CDD" id="cd01821">
    <property type="entry name" value="Rhamnogalacturan_acetylesterase_like"/>
    <property type="match status" value="1"/>
</dbReference>
<protein>
    <submittedName>
        <fullName evidence="5">Rhamnogalacturonan acetylesterase RhgT</fullName>
    </submittedName>
</protein>
<dbReference type="Proteomes" id="UP001310022">
    <property type="component" value="Unassembled WGS sequence"/>
</dbReference>
<dbReference type="SUPFAM" id="SSF52266">
    <property type="entry name" value="SGNH hydrolase"/>
    <property type="match status" value="1"/>
</dbReference>
<evidence type="ECO:0000313" key="6">
    <source>
        <dbReference type="Proteomes" id="UP001310022"/>
    </source>
</evidence>
<keyword evidence="3" id="KW-0472">Membrane</keyword>
<dbReference type="GO" id="GO:0016788">
    <property type="term" value="F:hydrolase activity, acting on ester bonds"/>
    <property type="evidence" value="ECO:0007669"/>
    <property type="project" value="UniProtKB-ARBA"/>
</dbReference>
<comment type="similarity">
    <text evidence="1">Belongs to the 'GDSL' lipolytic enzyme family.</text>
</comment>
<dbReference type="Pfam" id="PF13472">
    <property type="entry name" value="Lipase_GDSL_2"/>
    <property type="match status" value="1"/>
</dbReference>
<dbReference type="PANTHER" id="PTHR43695">
    <property type="entry name" value="PUTATIVE (AFU_ORTHOLOGUE AFUA_2G17250)-RELATED"/>
    <property type="match status" value="1"/>
</dbReference>
<keyword evidence="3" id="KW-1133">Transmembrane helix</keyword>
<dbReference type="EMBL" id="BQKE01000004">
    <property type="protein sequence ID" value="GJM64239.1"/>
    <property type="molecule type" value="Genomic_DNA"/>
</dbReference>
<dbReference type="InterPro" id="IPR037459">
    <property type="entry name" value="RhgT-like"/>
</dbReference>
<keyword evidence="2" id="KW-0378">Hydrolase</keyword>
<evidence type="ECO:0000256" key="2">
    <source>
        <dbReference type="ARBA" id="ARBA00022801"/>
    </source>
</evidence>
<dbReference type="Gene3D" id="3.40.50.1110">
    <property type="entry name" value="SGNH hydrolase"/>
    <property type="match status" value="1"/>
</dbReference>
<comment type="caution">
    <text evidence="5">The sequence shown here is derived from an EMBL/GenBank/DDBJ whole genome shotgun (WGS) entry which is preliminary data.</text>
</comment>
<organism evidence="5 6">
    <name type="scientific">Persicobacter diffluens</name>
    <dbReference type="NCBI Taxonomy" id="981"/>
    <lineage>
        <taxon>Bacteria</taxon>
        <taxon>Pseudomonadati</taxon>
        <taxon>Bacteroidota</taxon>
        <taxon>Cytophagia</taxon>
        <taxon>Cytophagales</taxon>
        <taxon>Persicobacteraceae</taxon>
        <taxon>Persicobacter</taxon>
    </lineage>
</organism>
<gene>
    <name evidence="5" type="primary">rhgT</name>
    <name evidence="5" type="ORF">PEDI_47910</name>
</gene>
<dbReference type="PANTHER" id="PTHR43695:SF1">
    <property type="entry name" value="RHAMNOGALACTURONAN ACETYLESTERASE"/>
    <property type="match status" value="1"/>
</dbReference>
<dbReference type="InterPro" id="IPR036514">
    <property type="entry name" value="SGNH_hydro_sf"/>
</dbReference>